<feature type="region of interest" description="Disordered" evidence="1">
    <location>
        <begin position="52"/>
        <end position="81"/>
    </location>
</feature>
<accession>A0A9D4RQQ7</accession>
<evidence type="ECO:0000313" key="2">
    <source>
        <dbReference type="EMBL" id="KAH3875220.1"/>
    </source>
</evidence>
<evidence type="ECO:0000313" key="3">
    <source>
        <dbReference type="Proteomes" id="UP000828390"/>
    </source>
</evidence>
<reference evidence="2" key="1">
    <citation type="journal article" date="2019" name="bioRxiv">
        <title>The Genome of the Zebra Mussel, Dreissena polymorpha: A Resource for Invasive Species Research.</title>
        <authorList>
            <person name="McCartney M.A."/>
            <person name="Auch B."/>
            <person name="Kono T."/>
            <person name="Mallez S."/>
            <person name="Zhang Y."/>
            <person name="Obille A."/>
            <person name="Becker A."/>
            <person name="Abrahante J.E."/>
            <person name="Garbe J."/>
            <person name="Badalamenti J.P."/>
            <person name="Herman A."/>
            <person name="Mangelson H."/>
            <person name="Liachko I."/>
            <person name="Sullivan S."/>
            <person name="Sone E.D."/>
            <person name="Koren S."/>
            <person name="Silverstein K.A.T."/>
            <person name="Beckman K.B."/>
            <person name="Gohl D.M."/>
        </authorList>
    </citation>
    <scope>NUCLEOTIDE SEQUENCE</scope>
    <source>
        <strain evidence="2">Duluth1</strain>
        <tissue evidence="2">Whole animal</tissue>
    </source>
</reference>
<evidence type="ECO:0000256" key="1">
    <source>
        <dbReference type="SAM" id="MobiDB-lite"/>
    </source>
</evidence>
<gene>
    <name evidence="2" type="ORF">DPMN_038483</name>
</gene>
<reference evidence="2" key="2">
    <citation type="submission" date="2020-11" db="EMBL/GenBank/DDBJ databases">
        <authorList>
            <person name="McCartney M.A."/>
            <person name="Auch B."/>
            <person name="Kono T."/>
            <person name="Mallez S."/>
            <person name="Becker A."/>
            <person name="Gohl D.M."/>
            <person name="Silverstein K.A.T."/>
            <person name="Koren S."/>
            <person name="Bechman K.B."/>
            <person name="Herman A."/>
            <person name="Abrahante J.E."/>
            <person name="Garbe J."/>
        </authorList>
    </citation>
    <scope>NUCLEOTIDE SEQUENCE</scope>
    <source>
        <strain evidence="2">Duluth1</strain>
        <tissue evidence="2">Whole animal</tissue>
    </source>
</reference>
<organism evidence="2 3">
    <name type="scientific">Dreissena polymorpha</name>
    <name type="common">Zebra mussel</name>
    <name type="synonym">Mytilus polymorpha</name>
    <dbReference type="NCBI Taxonomy" id="45954"/>
    <lineage>
        <taxon>Eukaryota</taxon>
        <taxon>Metazoa</taxon>
        <taxon>Spiralia</taxon>
        <taxon>Lophotrochozoa</taxon>
        <taxon>Mollusca</taxon>
        <taxon>Bivalvia</taxon>
        <taxon>Autobranchia</taxon>
        <taxon>Heteroconchia</taxon>
        <taxon>Euheterodonta</taxon>
        <taxon>Imparidentia</taxon>
        <taxon>Neoheterodontei</taxon>
        <taxon>Myida</taxon>
        <taxon>Dreissenoidea</taxon>
        <taxon>Dreissenidae</taxon>
        <taxon>Dreissena</taxon>
    </lineage>
</organism>
<comment type="caution">
    <text evidence="2">The sequence shown here is derived from an EMBL/GenBank/DDBJ whole genome shotgun (WGS) entry which is preliminary data.</text>
</comment>
<name>A0A9D4RQQ7_DREPO</name>
<proteinExistence type="predicted"/>
<sequence>MDDKWVDEYRYPRAGKTNADSCLKMAQFTVGNDGRPLSSLSGGMDTRRKLCPLSDVESGPDQSHPVPDPSRVFCRRGPVPA</sequence>
<dbReference type="EMBL" id="JAIWYP010000002">
    <property type="protein sequence ID" value="KAH3875220.1"/>
    <property type="molecule type" value="Genomic_DNA"/>
</dbReference>
<dbReference type="AlphaFoldDB" id="A0A9D4RQQ7"/>
<protein>
    <submittedName>
        <fullName evidence="2">Uncharacterized protein</fullName>
    </submittedName>
</protein>
<keyword evidence="3" id="KW-1185">Reference proteome</keyword>
<dbReference type="Proteomes" id="UP000828390">
    <property type="component" value="Unassembled WGS sequence"/>
</dbReference>